<feature type="transmembrane region" description="Helical" evidence="6">
    <location>
        <begin position="349"/>
        <end position="373"/>
    </location>
</feature>
<evidence type="ECO:0000313" key="8">
    <source>
        <dbReference type="EMBL" id="SHI06232.1"/>
    </source>
</evidence>
<dbReference type="Pfam" id="PF03772">
    <property type="entry name" value="Competence"/>
    <property type="match status" value="1"/>
</dbReference>
<comment type="subcellular location">
    <subcellularLocation>
        <location evidence="1">Cell membrane</location>
        <topology evidence="1">Multi-pass membrane protein</topology>
    </subcellularLocation>
</comment>
<feature type="domain" description="ComEC/Rec2-related protein" evidence="7">
    <location>
        <begin position="182"/>
        <end position="425"/>
    </location>
</feature>
<evidence type="ECO:0000313" key="9">
    <source>
        <dbReference type="Proteomes" id="UP000184241"/>
    </source>
</evidence>
<dbReference type="Proteomes" id="UP000184241">
    <property type="component" value="Unassembled WGS sequence"/>
</dbReference>
<protein>
    <submittedName>
        <fullName evidence="8">Competence protein ComEC</fullName>
    </submittedName>
</protein>
<feature type="transmembrane region" description="Helical" evidence="6">
    <location>
        <begin position="267"/>
        <end position="284"/>
    </location>
</feature>
<dbReference type="GO" id="GO:0005886">
    <property type="term" value="C:plasma membrane"/>
    <property type="evidence" value="ECO:0007669"/>
    <property type="project" value="UniProtKB-SubCell"/>
</dbReference>
<proteinExistence type="predicted"/>
<evidence type="ECO:0000256" key="5">
    <source>
        <dbReference type="ARBA" id="ARBA00023136"/>
    </source>
</evidence>
<dbReference type="AlphaFoldDB" id="A0A1M5Y2J5"/>
<feature type="transmembrane region" description="Helical" evidence="6">
    <location>
        <begin position="198"/>
        <end position="219"/>
    </location>
</feature>
<evidence type="ECO:0000256" key="4">
    <source>
        <dbReference type="ARBA" id="ARBA00022989"/>
    </source>
</evidence>
<feature type="transmembrane region" description="Helical" evidence="6">
    <location>
        <begin position="290"/>
        <end position="306"/>
    </location>
</feature>
<feature type="transmembrane region" description="Helical" evidence="6">
    <location>
        <begin position="225"/>
        <end position="255"/>
    </location>
</feature>
<feature type="transmembrane region" description="Helical" evidence="6">
    <location>
        <begin position="385"/>
        <end position="408"/>
    </location>
</feature>
<dbReference type="RefSeq" id="WP_073018740.1">
    <property type="nucleotide sequence ID" value="NZ_FQXU01000005.1"/>
</dbReference>
<evidence type="ECO:0000256" key="2">
    <source>
        <dbReference type="ARBA" id="ARBA00022475"/>
    </source>
</evidence>
<name>A0A1M5Y2J5_9CLOT</name>
<keyword evidence="4 6" id="KW-1133">Transmembrane helix</keyword>
<feature type="transmembrane region" description="Helical" evidence="6">
    <location>
        <begin position="12"/>
        <end position="42"/>
    </location>
</feature>
<accession>A0A1M5Y2J5</accession>
<feature type="transmembrane region" description="Helical" evidence="6">
    <location>
        <begin position="54"/>
        <end position="72"/>
    </location>
</feature>
<evidence type="ECO:0000256" key="1">
    <source>
        <dbReference type="ARBA" id="ARBA00004651"/>
    </source>
</evidence>
<dbReference type="PANTHER" id="PTHR30619:SF7">
    <property type="entry name" value="BETA-LACTAMASE DOMAIN PROTEIN"/>
    <property type="match status" value="1"/>
</dbReference>
<feature type="transmembrane region" description="Helical" evidence="6">
    <location>
        <begin position="318"/>
        <end position="337"/>
    </location>
</feature>
<evidence type="ECO:0000259" key="7">
    <source>
        <dbReference type="Pfam" id="PF03772"/>
    </source>
</evidence>
<organism evidence="8 9">
    <name type="scientific">Clostridium intestinale DSM 6191</name>
    <dbReference type="NCBI Taxonomy" id="1121320"/>
    <lineage>
        <taxon>Bacteria</taxon>
        <taxon>Bacillati</taxon>
        <taxon>Bacillota</taxon>
        <taxon>Clostridia</taxon>
        <taxon>Eubacteriales</taxon>
        <taxon>Clostridiaceae</taxon>
        <taxon>Clostridium</taxon>
    </lineage>
</organism>
<evidence type="ECO:0000256" key="6">
    <source>
        <dbReference type="SAM" id="Phobius"/>
    </source>
</evidence>
<feature type="transmembrane region" description="Helical" evidence="6">
    <location>
        <begin position="414"/>
        <end position="431"/>
    </location>
</feature>
<sequence>MKNEQILLKKPLVIIFLSVLLGSVLYYLGFNVYSLILVGLFISSLYVFGGRKEILLFSFFIVMSLGINHLYYKVQTKDISNFKVRIRESYYNEYLATYKGRKIYIKGSKLKLDKGREYVINGYFKPEVDKNKGIVGTLEGKYVYGEKEDVVTKLYEYREYLYNRMKSVLSEENAALVSATSFGYVEGLTSEQKDYMKYYGLIHIISVSGFHMALIYKILNKIFDYRITLLICVVYAVFTGASAATLRSLFMIIVLKLGEALYKEYDALSALCFSGIILCLISPYNALDLGFQLSYLATLGIILFNSKLDRFFYKFPKYLREAVAISISPQILTYPILGVTIGYFSLNVVVSNIILMPFFTLIVILGNLLLLLSVWDKLFIITLKVCEFISVIIDGLINLLNHVSIPLIPLEREVMFYYIICFGSFIFVKKGIKAFRKIPLVFFIPVAISIYSPFPKIDIDKNKEIRVSYRGEISKYIVEDNKIKEKDALTGINKRYIDKIPLAKGESYIILSKGLLGIKTPSKEIYCFSINQNNPNYDIIQLNNNERFLVVKNKIIRF</sequence>
<dbReference type="InterPro" id="IPR052159">
    <property type="entry name" value="Competence_DNA_uptake"/>
</dbReference>
<dbReference type="InterPro" id="IPR004477">
    <property type="entry name" value="ComEC_N"/>
</dbReference>
<dbReference type="PANTHER" id="PTHR30619">
    <property type="entry name" value="DNA INTERNALIZATION/COMPETENCE PROTEIN COMEC/REC2"/>
    <property type="match status" value="1"/>
</dbReference>
<keyword evidence="5 6" id="KW-0472">Membrane</keyword>
<evidence type="ECO:0000256" key="3">
    <source>
        <dbReference type="ARBA" id="ARBA00022692"/>
    </source>
</evidence>
<gene>
    <name evidence="8" type="ORF">SAMN02745941_01809</name>
</gene>
<keyword evidence="3 6" id="KW-0812">Transmembrane</keyword>
<reference evidence="8 9" key="1">
    <citation type="submission" date="2016-11" db="EMBL/GenBank/DDBJ databases">
        <authorList>
            <person name="Jaros S."/>
            <person name="Januszkiewicz K."/>
            <person name="Wedrychowicz H."/>
        </authorList>
    </citation>
    <scope>NUCLEOTIDE SEQUENCE [LARGE SCALE GENOMIC DNA]</scope>
    <source>
        <strain evidence="8 9">DSM 6191</strain>
    </source>
</reference>
<dbReference type="EMBL" id="FQXU01000005">
    <property type="protein sequence ID" value="SHI06232.1"/>
    <property type="molecule type" value="Genomic_DNA"/>
</dbReference>
<dbReference type="NCBIfam" id="TIGR00360">
    <property type="entry name" value="ComEC_N-term"/>
    <property type="match status" value="1"/>
</dbReference>
<keyword evidence="2" id="KW-1003">Cell membrane</keyword>